<organism evidence="2 3">
    <name type="scientific">Macrococcus armenti</name>
    <dbReference type="NCBI Taxonomy" id="2875764"/>
    <lineage>
        <taxon>Bacteria</taxon>
        <taxon>Bacillati</taxon>
        <taxon>Bacillota</taxon>
        <taxon>Bacilli</taxon>
        <taxon>Bacillales</taxon>
        <taxon>Staphylococcaceae</taxon>
        <taxon>Macrococcus</taxon>
    </lineage>
</organism>
<reference evidence="2" key="2">
    <citation type="submission" date="2022-04" db="EMBL/GenBank/DDBJ databases">
        <title>Antimicrobial genetic elements in methicillin-resistant Macrococcus armenti.</title>
        <authorList>
            <person name="Keller J.E."/>
            <person name="Schwendener S."/>
            <person name="Pantucek R."/>
            <person name="Perreten V."/>
        </authorList>
    </citation>
    <scope>NUCLEOTIDE SEQUENCE</scope>
    <source>
        <strain evidence="2">CCM 2609</strain>
    </source>
</reference>
<evidence type="ECO:0000313" key="3">
    <source>
        <dbReference type="Proteomes" id="UP000830343"/>
    </source>
</evidence>
<dbReference type="RefSeq" id="WP_224184212.1">
    <property type="nucleotide sequence ID" value="NZ_CP083592.1"/>
</dbReference>
<evidence type="ECO:0000313" key="2">
    <source>
        <dbReference type="EMBL" id="UOB21052.1"/>
    </source>
</evidence>
<feature type="transmembrane region" description="Helical" evidence="1">
    <location>
        <begin position="6"/>
        <end position="24"/>
    </location>
</feature>
<feature type="transmembrane region" description="Helical" evidence="1">
    <location>
        <begin position="29"/>
        <end position="46"/>
    </location>
</feature>
<dbReference type="Pfam" id="PF09964">
    <property type="entry name" value="DUF2198"/>
    <property type="match status" value="1"/>
</dbReference>
<proteinExistence type="predicted"/>
<feature type="transmembrane region" description="Helical" evidence="1">
    <location>
        <begin position="52"/>
        <end position="70"/>
    </location>
</feature>
<dbReference type="InterPro" id="IPR019242">
    <property type="entry name" value="DUF2198"/>
</dbReference>
<keyword evidence="1" id="KW-0472">Membrane</keyword>
<accession>A0ABY3ZWX1</accession>
<keyword evidence="1" id="KW-1133">Transmembrane helix</keyword>
<protein>
    <submittedName>
        <fullName evidence="2">CsbA family protein</fullName>
    </submittedName>
</protein>
<keyword evidence="1" id="KW-0812">Transmembrane</keyword>
<sequence>MMAVWYILASLLPALMVVCFSMIVRSKYMGLFLSVIVIGVSVYEGFFHSQMIVFLDTLSLIVGYLFVEMYQLDKENQI</sequence>
<name>A0ABY3ZWX1_9STAP</name>
<reference evidence="2" key="1">
    <citation type="submission" date="2022-03" db="EMBL/GenBank/DDBJ databases">
        <authorList>
            <person name="Vrbovska V."/>
            <person name="Kovarovic V."/>
            <person name="Botka T."/>
            <person name="Pantucek R."/>
        </authorList>
    </citation>
    <scope>NUCLEOTIDE SEQUENCE</scope>
    <source>
        <strain evidence="2">CCM 2609</strain>
    </source>
</reference>
<keyword evidence="3" id="KW-1185">Reference proteome</keyword>
<gene>
    <name evidence="2" type="ORF">MRZ06_02935</name>
</gene>
<evidence type="ECO:0000256" key="1">
    <source>
        <dbReference type="SAM" id="Phobius"/>
    </source>
</evidence>
<dbReference type="Proteomes" id="UP000830343">
    <property type="component" value="Chromosome"/>
</dbReference>
<dbReference type="EMBL" id="CP094348">
    <property type="protein sequence ID" value="UOB21052.1"/>
    <property type="molecule type" value="Genomic_DNA"/>
</dbReference>